<dbReference type="EMBL" id="CP031165">
    <property type="protein sequence ID" value="AXV09731.1"/>
    <property type="molecule type" value="Genomic_DNA"/>
</dbReference>
<dbReference type="Pfam" id="PF13442">
    <property type="entry name" value="Cytochrome_CBB3"/>
    <property type="match status" value="2"/>
</dbReference>
<protein>
    <submittedName>
        <fullName evidence="11">Ubiquinol cytochrome C oxidoreductase, cytochrome C1 subunit</fullName>
    </submittedName>
</protein>
<dbReference type="KEGG" id="euz:DVS28_a5075"/>
<sequence>MLAANRRSLAGWLVVVATAAAAALLFWPSAFASEGEQELADSFAVESYAQNCSRCHGLDGQGGEVPTDGRPVPSLRNNDDLTVPYLDLVLLTGRMPPAGDPFDNRERHVFYDDAERQAMVEWMADEFDIPGEVPEVDEGEVSRGLEVFARNCAHCHGNAGAGGTAGRQAWTPQVNNLPGIAVAEAIRVGPFEMPAFSAEVIPDEDVDAVVAYLEAVDEERGTPFLGLVELNPVFASGFVGLLSLALLGSLVYIGSRPVRLEDLIDEGSQPEAGVTPASGRRGNTDDPDHDDSADPDQHDQHDEEPRP</sequence>
<evidence type="ECO:0000259" key="10">
    <source>
        <dbReference type="PROSITE" id="PS51007"/>
    </source>
</evidence>
<keyword evidence="4" id="KW-0249">Electron transport</keyword>
<dbReference type="InterPro" id="IPR036909">
    <property type="entry name" value="Cyt_c-like_dom_sf"/>
</dbReference>
<dbReference type="PANTHER" id="PTHR37823">
    <property type="entry name" value="CYTOCHROME C-553-LIKE"/>
    <property type="match status" value="1"/>
</dbReference>
<feature type="compositionally biased region" description="Basic and acidic residues" evidence="7">
    <location>
        <begin position="282"/>
        <end position="307"/>
    </location>
</feature>
<dbReference type="GO" id="GO:0046872">
    <property type="term" value="F:metal ion binding"/>
    <property type="evidence" value="ECO:0007669"/>
    <property type="project" value="UniProtKB-KW"/>
</dbReference>
<keyword evidence="12" id="KW-1185">Reference proteome</keyword>
<dbReference type="RefSeq" id="WP_114593866.1">
    <property type="nucleotide sequence ID" value="NZ_CP031165.1"/>
</dbReference>
<dbReference type="InterPro" id="IPR006311">
    <property type="entry name" value="TAT_signal"/>
</dbReference>
<keyword evidence="3 6" id="KW-0479">Metal-binding</keyword>
<organism evidence="11 12">
    <name type="scientific">Euzebya pacifica</name>
    <dbReference type="NCBI Taxonomy" id="1608957"/>
    <lineage>
        <taxon>Bacteria</taxon>
        <taxon>Bacillati</taxon>
        <taxon>Actinomycetota</taxon>
        <taxon>Nitriliruptoria</taxon>
        <taxon>Euzebyales</taxon>
    </lineage>
</organism>
<keyword evidence="1" id="KW-0813">Transport</keyword>
<dbReference type="SUPFAM" id="SSF46626">
    <property type="entry name" value="Cytochrome c"/>
    <property type="match status" value="2"/>
</dbReference>
<dbReference type="Gene3D" id="1.10.760.10">
    <property type="entry name" value="Cytochrome c-like domain"/>
    <property type="match status" value="2"/>
</dbReference>
<feature type="region of interest" description="Disordered" evidence="7">
    <location>
        <begin position="264"/>
        <end position="307"/>
    </location>
</feature>
<dbReference type="InterPro" id="IPR009056">
    <property type="entry name" value="Cyt_c-like_dom"/>
</dbReference>
<dbReference type="GO" id="GO:0009055">
    <property type="term" value="F:electron transfer activity"/>
    <property type="evidence" value="ECO:0007669"/>
    <property type="project" value="InterPro"/>
</dbReference>
<evidence type="ECO:0000256" key="6">
    <source>
        <dbReference type="PROSITE-ProRule" id="PRU00433"/>
    </source>
</evidence>
<evidence type="ECO:0000313" key="12">
    <source>
        <dbReference type="Proteomes" id="UP000264006"/>
    </source>
</evidence>
<keyword evidence="9" id="KW-0732">Signal</keyword>
<feature type="domain" description="Cytochrome c" evidence="10">
    <location>
        <begin position="30"/>
        <end position="127"/>
    </location>
</feature>
<name>A0A346Y5I4_9ACTN</name>
<dbReference type="Proteomes" id="UP000264006">
    <property type="component" value="Chromosome"/>
</dbReference>
<dbReference type="PROSITE" id="PS51318">
    <property type="entry name" value="TAT"/>
    <property type="match status" value="1"/>
</dbReference>
<evidence type="ECO:0000256" key="7">
    <source>
        <dbReference type="SAM" id="MobiDB-lite"/>
    </source>
</evidence>
<evidence type="ECO:0000256" key="1">
    <source>
        <dbReference type="ARBA" id="ARBA00022448"/>
    </source>
</evidence>
<evidence type="ECO:0000256" key="4">
    <source>
        <dbReference type="ARBA" id="ARBA00022982"/>
    </source>
</evidence>
<evidence type="ECO:0000313" key="11">
    <source>
        <dbReference type="EMBL" id="AXV09731.1"/>
    </source>
</evidence>
<dbReference type="AlphaFoldDB" id="A0A346Y5I4"/>
<evidence type="ECO:0000256" key="3">
    <source>
        <dbReference type="ARBA" id="ARBA00022723"/>
    </source>
</evidence>
<keyword evidence="5 6" id="KW-0408">Iron</keyword>
<keyword evidence="2 6" id="KW-0349">Heme</keyword>
<evidence type="ECO:0000256" key="5">
    <source>
        <dbReference type="ARBA" id="ARBA00023004"/>
    </source>
</evidence>
<keyword evidence="8" id="KW-1133">Transmembrane helix</keyword>
<keyword evidence="8" id="KW-0472">Membrane</keyword>
<dbReference type="InterPro" id="IPR051811">
    <property type="entry name" value="Cytochrome_c550/c551-like"/>
</dbReference>
<reference evidence="11 12" key="1">
    <citation type="submission" date="2018-09" db="EMBL/GenBank/DDBJ databases">
        <title>Complete genome sequence of Euzebya sp. DY32-46 isolated from seawater of Pacific Ocean.</title>
        <authorList>
            <person name="Xu L."/>
            <person name="Wu Y.-H."/>
            <person name="Xu X.-W."/>
        </authorList>
    </citation>
    <scope>NUCLEOTIDE SEQUENCE [LARGE SCALE GENOMIC DNA]</scope>
    <source>
        <strain evidence="11 12">DY32-46</strain>
    </source>
</reference>
<feature type="signal peptide" evidence="9">
    <location>
        <begin position="1"/>
        <end position="32"/>
    </location>
</feature>
<dbReference type="OrthoDB" id="9811281at2"/>
<feature type="chain" id="PRO_5016683024" evidence="9">
    <location>
        <begin position="33"/>
        <end position="307"/>
    </location>
</feature>
<accession>A0A346Y5I4</accession>
<keyword evidence="8" id="KW-0812">Transmembrane</keyword>
<dbReference type="GO" id="GO:0020037">
    <property type="term" value="F:heme binding"/>
    <property type="evidence" value="ECO:0007669"/>
    <property type="project" value="InterPro"/>
</dbReference>
<feature type="domain" description="Cytochrome c" evidence="10">
    <location>
        <begin position="139"/>
        <end position="217"/>
    </location>
</feature>
<feature type="transmembrane region" description="Helical" evidence="8">
    <location>
        <begin position="233"/>
        <end position="253"/>
    </location>
</feature>
<evidence type="ECO:0000256" key="2">
    <source>
        <dbReference type="ARBA" id="ARBA00022617"/>
    </source>
</evidence>
<evidence type="ECO:0000256" key="8">
    <source>
        <dbReference type="SAM" id="Phobius"/>
    </source>
</evidence>
<evidence type="ECO:0000256" key="9">
    <source>
        <dbReference type="SAM" id="SignalP"/>
    </source>
</evidence>
<proteinExistence type="predicted"/>
<gene>
    <name evidence="11" type="ORF">DVS28_a5075</name>
</gene>
<dbReference type="PROSITE" id="PS51007">
    <property type="entry name" value="CYTC"/>
    <property type="match status" value="2"/>
</dbReference>